<evidence type="ECO:0000313" key="3">
    <source>
        <dbReference type="Proteomes" id="UP001604282"/>
    </source>
</evidence>
<keyword evidence="2" id="KW-0012">Acyltransferase</keyword>
<evidence type="ECO:0000259" key="1">
    <source>
        <dbReference type="PROSITE" id="PS51186"/>
    </source>
</evidence>
<dbReference type="PROSITE" id="PS51186">
    <property type="entry name" value="GNAT"/>
    <property type="match status" value="1"/>
</dbReference>
<keyword evidence="3" id="KW-1185">Reference proteome</keyword>
<dbReference type="Pfam" id="PF00583">
    <property type="entry name" value="Acetyltransf_1"/>
    <property type="match status" value="1"/>
</dbReference>
<dbReference type="EC" id="2.3.1.-" evidence="2"/>
<dbReference type="Proteomes" id="UP001604282">
    <property type="component" value="Unassembled WGS sequence"/>
</dbReference>
<organism evidence="2 3">
    <name type="scientific">Streptomyces omiyaensis</name>
    <dbReference type="NCBI Taxonomy" id="68247"/>
    <lineage>
        <taxon>Bacteria</taxon>
        <taxon>Bacillati</taxon>
        <taxon>Actinomycetota</taxon>
        <taxon>Actinomycetes</taxon>
        <taxon>Kitasatosporales</taxon>
        <taxon>Streptomycetaceae</taxon>
        <taxon>Streptomyces</taxon>
    </lineage>
</organism>
<keyword evidence="2" id="KW-0808">Transferase</keyword>
<dbReference type="Gene3D" id="3.40.630.30">
    <property type="match status" value="1"/>
</dbReference>
<feature type="domain" description="N-acetyltransferase" evidence="1">
    <location>
        <begin position="165"/>
        <end position="308"/>
    </location>
</feature>
<protein>
    <submittedName>
        <fullName evidence="2">GNAT family N-acetyltransferase</fullName>
        <ecNumber evidence="2">2.3.1.-</ecNumber>
    </submittedName>
</protein>
<dbReference type="SUPFAM" id="SSF55729">
    <property type="entry name" value="Acyl-CoA N-acyltransferases (Nat)"/>
    <property type="match status" value="1"/>
</dbReference>
<name>A0ABW7BZL9_9ACTN</name>
<dbReference type="RefSeq" id="WP_189852554.1">
    <property type="nucleotide sequence ID" value="NZ_BMVV01000026.1"/>
</dbReference>
<dbReference type="InterPro" id="IPR016181">
    <property type="entry name" value="Acyl_CoA_acyltransferase"/>
</dbReference>
<reference evidence="2 3" key="1">
    <citation type="submission" date="2024-10" db="EMBL/GenBank/DDBJ databases">
        <title>The Natural Products Discovery Center: Release of the First 8490 Sequenced Strains for Exploring Actinobacteria Biosynthetic Diversity.</title>
        <authorList>
            <person name="Kalkreuter E."/>
            <person name="Kautsar S.A."/>
            <person name="Yang D."/>
            <person name="Bader C.D."/>
            <person name="Teijaro C.N."/>
            <person name="Fluegel L."/>
            <person name="Davis C.M."/>
            <person name="Simpson J.R."/>
            <person name="Lauterbach L."/>
            <person name="Steele A.D."/>
            <person name="Gui C."/>
            <person name="Meng S."/>
            <person name="Li G."/>
            <person name="Viehrig K."/>
            <person name="Ye F."/>
            <person name="Su P."/>
            <person name="Kiefer A.F."/>
            <person name="Nichols A."/>
            <person name="Cepeda A.J."/>
            <person name="Yan W."/>
            <person name="Fan B."/>
            <person name="Jiang Y."/>
            <person name="Adhikari A."/>
            <person name="Zheng C.-J."/>
            <person name="Schuster L."/>
            <person name="Cowan T.M."/>
            <person name="Smanski M.J."/>
            <person name="Chevrette M.G."/>
            <person name="De Carvalho L.P.S."/>
            <person name="Shen B."/>
        </authorList>
    </citation>
    <scope>NUCLEOTIDE SEQUENCE [LARGE SCALE GENOMIC DNA]</scope>
    <source>
        <strain evidence="2 3">NPDC048229</strain>
    </source>
</reference>
<evidence type="ECO:0000313" key="2">
    <source>
        <dbReference type="EMBL" id="MFG3192956.1"/>
    </source>
</evidence>
<sequence length="308" mass="32434">MTPHGQLTVRRPADIPPDSLVRLMRTHEKNLTGVATYTREDALRAAGHPGCEENSWCLTGPGDEVIAWAALTPRGDELDAVLTALPGRHGVSAARTLLCLLLDRADELVLEDGRPYSVTVGGVLRGDQVVPAVLKEAGFVRGATTGQYAIDLTADALPMVLPDGGSLRAADLDDPGDLAVLHALHLRRAVRGPRTEEPAAFRAALRRARDDGAAALLLEVSGRPAGHVLTQGSGDQGRILEVAVAPAFRGLGIGLALLTAGFAELRARGAVRALATLETGDVHRAEAFVPVFSVTGARSLTRFRLSLT</sequence>
<proteinExistence type="predicted"/>
<comment type="caution">
    <text evidence="2">The sequence shown here is derived from an EMBL/GenBank/DDBJ whole genome shotgun (WGS) entry which is preliminary data.</text>
</comment>
<dbReference type="CDD" id="cd04301">
    <property type="entry name" value="NAT_SF"/>
    <property type="match status" value="1"/>
</dbReference>
<dbReference type="EMBL" id="JBICZW010000024">
    <property type="protein sequence ID" value="MFG3192956.1"/>
    <property type="molecule type" value="Genomic_DNA"/>
</dbReference>
<accession>A0ABW7BZL9</accession>
<dbReference type="GO" id="GO:0016746">
    <property type="term" value="F:acyltransferase activity"/>
    <property type="evidence" value="ECO:0007669"/>
    <property type="project" value="UniProtKB-KW"/>
</dbReference>
<gene>
    <name evidence="2" type="ORF">ACGFYS_28900</name>
</gene>
<dbReference type="InterPro" id="IPR000182">
    <property type="entry name" value="GNAT_dom"/>
</dbReference>